<dbReference type="PANTHER" id="PTHR31757">
    <property type="entry name" value="SLL0781 PROTEIN"/>
    <property type="match status" value="1"/>
</dbReference>
<dbReference type="PANTHER" id="PTHR31757:SF0">
    <property type="entry name" value="SLL0781 PROTEIN"/>
    <property type="match status" value="1"/>
</dbReference>
<dbReference type="Proteomes" id="UP000436006">
    <property type="component" value="Unassembled WGS sequence"/>
</dbReference>
<dbReference type="AlphaFoldDB" id="A0A7K1S713"/>
<protein>
    <submittedName>
        <fullName evidence="2">DUF1348 family protein</fullName>
    </submittedName>
</protein>
<evidence type="ECO:0000313" key="2">
    <source>
        <dbReference type="EMBL" id="MVM29632.1"/>
    </source>
</evidence>
<evidence type="ECO:0000256" key="1">
    <source>
        <dbReference type="SAM" id="MobiDB-lite"/>
    </source>
</evidence>
<accession>A0A7K1S713</accession>
<organism evidence="2 3">
    <name type="scientific">Spirosoma arboris</name>
    <dbReference type="NCBI Taxonomy" id="2682092"/>
    <lineage>
        <taxon>Bacteria</taxon>
        <taxon>Pseudomonadati</taxon>
        <taxon>Bacteroidota</taxon>
        <taxon>Cytophagia</taxon>
        <taxon>Cytophagales</taxon>
        <taxon>Cytophagaceae</taxon>
        <taxon>Spirosoma</taxon>
    </lineage>
</organism>
<reference evidence="2 3" key="1">
    <citation type="submission" date="2019-12" db="EMBL/GenBank/DDBJ databases">
        <title>Spirosoma sp. HMF4905 genome sequencing and assembly.</title>
        <authorList>
            <person name="Kang H."/>
            <person name="Cha I."/>
            <person name="Kim H."/>
            <person name="Joh K."/>
        </authorList>
    </citation>
    <scope>NUCLEOTIDE SEQUENCE [LARGE SCALE GENOMIC DNA]</scope>
    <source>
        <strain evidence="2 3">HMF4905</strain>
    </source>
</reference>
<dbReference type="EMBL" id="WPIN01000002">
    <property type="protein sequence ID" value="MVM29632.1"/>
    <property type="molecule type" value="Genomic_DNA"/>
</dbReference>
<dbReference type="SUPFAM" id="SSF54427">
    <property type="entry name" value="NTF2-like"/>
    <property type="match status" value="1"/>
</dbReference>
<dbReference type="Pfam" id="PF07080">
    <property type="entry name" value="DUF1348"/>
    <property type="match status" value="1"/>
</dbReference>
<evidence type="ECO:0000313" key="3">
    <source>
        <dbReference type="Proteomes" id="UP000436006"/>
    </source>
</evidence>
<feature type="region of interest" description="Disordered" evidence="1">
    <location>
        <begin position="1"/>
        <end position="20"/>
    </location>
</feature>
<proteinExistence type="predicted"/>
<gene>
    <name evidence="2" type="ORF">GO755_06280</name>
</gene>
<sequence length="176" mass="20786">MNTTNSDTPSEDDGRPFVNEACGDDLWDEVLAQPPYNPALRPPLPPFTLETAQQKVQMAEDAWNSKDPERVSLAYTIDTEWRNRTEFINGREAVKAFLSRKWEKELDYKLKKELWGFRENRMAVRFEYEWHDAAGQWYRSYGNELWEFDENGLMRKRFASINDLPIQADERQLSSL</sequence>
<comment type="caution">
    <text evidence="2">The sequence shown here is derived from an EMBL/GenBank/DDBJ whole genome shotgun (WGS) entry which is preliminary data.</text>
</comment>
<name>A0A7K1S713_9BACT</name>
<dbReference type="InterPro" id="IPR032710">
    <property type="entry name" value="NTF2-like_dom_sf"/>
</dbReference>
<dbReference type="Gene3D" id="3.10.450.50">
    <property type="match status" value="1"/>
</dbReference>
<keyword evidence="3" id="KW-1185">Reference proteome</keyword>
<dbReference type="InterPro" id="IPR009783">
    <property type="entry name" value="DUF1348"/>
</dbReference>